<proteinExistence type="predicted"/>
<keyword evidence="2" id="KW-1185">Reference proteome</keyword>
<dbReference type="EMBL" id="CP049742">
    <property type="protein sequence ID" value="QPC48230.1"/>
    <property type="molecule type" value="Genomic_DNA"/>
</dbReference>
<dbReference type="RefSeq" id="WP_239672917.1">
    <property type="nucleotide sequence ID" value="NZ_CP049742.1"/>
</dbReference>
<name>A0A7S8HH89_9BACI</name>
<gene>
    <name evidence="1" type="ORF">G8O30_15545</name>
</gene>
<dbReference type="Proteomes" id="UP000593626">
    <property type="component" value="Chromosome"/>
</dbReference>
<organism evidence="1 2">
    <name type="scientific">Mangrovibacillus cuniculi</name>
    <dbReference type="NCBI Taxonomy" id="2593652"/>
    <lineage>
        <taxon>Bacteria</taxon>
        <taxon>Bacillati</taxon>
        <taxon>Bacillota</taxon>
        <taxon>Bacilli</taxon>
        <taxon>Bacillales</taxon>
        <taxon>Bacillaceae</taxon>
        <taxon>Mangrovibacillus</taxon>
    </lineage>
</organism>
<evidence type="ECO:0000313" key="2">
    <source>
        <dbReference type="Proteomes" id="UP000593626"/>
    </source>
</evidence>
<reference evidence="1 2" key="1">
    <citation type="submission" date="2019-07" db="EMBL/GenBank/DDBJ databases">
        <title>Genome sequence of 2 isolates from Red Sea Mangroves.</title>
        <authorList>
            <person name="Sefrji F."/>
            <person name="Michoud G."/>
            <person name="Merlino G."/>
            <person name="Daffonchio D."/>
        </authorList>
    </citation>
    <scope>NUCLEOTIDE SEQUENCE [LARGE SCALE GENOMIC DNA]</scope>
    <source>
        <strain evidence="1 2">R1DC41</strain>
    </source>
</reference>
<evidence type="ECO:0000313" key="1">
    <source>
        <dbReference type="EMBL" id="QPC48230.1"/>
    </source>
</evidence>
<protein>
    <submittedName>
        <fullName evidence="1">Uncharacterized protein</fullName>
    </submittedName>
</protein>
<dbReference type="AlphaFoldDB" id="A0A7S8HH89"/>
<sequence length="222" mass="25076">MGQGVIISKLGSYYDELTNKMTQLSNTNSWDVNLDTRIQVFGKIANVLQYAQISYVFDVNTFAQMMKDQGQPNNKILSIAENYYSLVGWSSFLNVFSAIESSIRAIAKELSMDWKSPYYKLYNNLFTNVLGGTANSNYIRAMELFNICRVSRNTIHNNGVHVNQTETFSFLGGNYTFTEGSVVSFINWDFFFSMIGEIIIVLDLLVNSSGVASFSQIKDLRA</sequence>
<dbReference type="KEGG" id="mcui:G8O30_15545"/>
<accession>A0A7S8HH89</accession>